<evidence type="ECO:0000256" key="1">
    <source>
        <dbReference type="SAM" id="SignalP"/>
    </source>
</evidence>
<feature type="signal peptide" evidence="1">
    <location>
        <begin position="1"/>
        <end position="24"/>
    </location>
</feature>
<keyword evidence="1" id="KW-0732">Signal</keyword>
<accession>A0ABT6XHX0</accession>
<evidence type="ECO:0000259" key="2">
    <source>
        <dbReference type="Pfam" id="PF13226"/>
    </source>
</evidence>
<dbReference type="RefSeq" id="WP_283212948.1">
    <property type="nucleotide sequence ID" value="NZ_JASGBI010000001.1"/>
</dbReference>
<reference evidence="3 4" key="1">
    <citation type="submission" date="2023-05" db="EMBL/GenBank/DDBJ databases">
        <title>Lysobacter sp. strain LF1 Genome sequencing and assembly.</title>
        <authorList>
            <person name="Jung Y."/>
        </authorList>
    </citation>
    <scope>NUCLEOTIDE SEQUENCE [LARGE SCALE GENOMIC DNA]</scope>
    <source>
        <strain evidence="3 4">LF1</strain>
    </source>
</reference>
<dbReference type="Proteomes" id="UP001321580">
    <property type="component" value="Unassembled WGS sequence"/>
</dbReference>
<dbReference type="Pfam" id="PF13226">
    <property type="entry name" value="DUF4034"/>
    <property type="match status" value="1"/>
</dbReference>
<name>A0ABT6XHX0_9GAMM</name>
<organism evidence="3 4">
    <name type="scientific">Lysobacter stagni</name>
    <dbReference type="NCBI Taxonomy" id="3045172"/>
    <lineage>
        <taxon>Bacteria</taxon>
        <taxon>Pseudomonadati</taxon>
        <taxon>Pseudomonadota</taxon>
        <taxon>Gammaproteobacteria</taxon>
        <taxon>Lysobacterales</taxon>
        <taxon>Lysobacteraceae</taxon>
        <taxon>Lysobacter</taxon>
    </lineage>
</organism>
<dbReference type="InterPro" id="IPR025115">
    <property type="entry name" value="DUF4034"/>
</dbReference>
<proteinExistence type="predicted"/>
<dbReference type="SUPFAM" id="SSF48452">
    <property type="entry name" value="TPR-like"/>
    <property type="match status" value="1"/>
</dbReference>
<dbReference type="Gene3D" id="1.25.40.10">
    <property type="entry name" value="Tetratricopeptide repeat domain"/>
    <property type="match status" value="1"/>
</dbReference>
<dbReference type="InterPro" id="IPR011990">
    <property type="entry name" value="TPR-like_helical_dom_sf"/>
</dbReference>
<feature type="domain" description="DUF4034" evidence="2">
    <location>
        <begin position="99"/>
        <end position="211"/>
    </location>
</feature>
<comment type="caution">
    <text evidence="3">The sequence shown here is derived from an EMBL/GenBank/DDBJ whole genome shotgun (WGS) entry which is preliminary data.</text>
</comment>
<protein>
    <submittedName>
        <fullName evidence="3">DUF4034 domain-containing protein</fullName>
    </submittedName>
</protein>
<keyword evidence="4" id="KW-1185">Reference proteome</keyword>
<evidence type="ECO:0000313" key="4">
    <source>
        <dbReference type="Proteomes" id="UP001321580"/>
    </source>
</evidence>
<dbReference type="EMBL" id="JASGBI010000001">
    <property type="protein sequence ID" value="MDI9239568.1"/>
    <property type="molecule type" value="Genomic_DNA"/>
</dbReference>
<sequence>MIRTRNAFMGMVIGCALIASQAHAAEPATPPAEWADYVAQVRKAEAIQDDEARCLAYPDLPGNQWRPGAAKGRCSILRKPALSLDEIDALLASPDGLAELERRFAALLDAHYQQAEQREQIFNAFEVFNESERAGKVAERWLKAAPKSAFANTAVGAHYSEAGWKARGTRWASETPDDNFKRMTENFGRSVPLYLEALKIEPRLSVACYRLAGVGRNSSDALQQFALARCTKADPDSYFVALERIDGAEPRWGGSDEQLRSAVAYAAARTERNPALGALLGEAAGYRPKMADDLGPVADDLAAAVRMGPSGSLFHSAGLGYRKKRQTWEAYAFLSQAVRFRPGDGDFWYSRSLVLSDMVHDVAGARSDIQRALALEPENDSYLYQLGRIVNQAEGYVAARPYFKRAMKGESREEAMQQYCLSFLMPQVEKQADACTREWVTEFPGSVGAWRTRALYLLRFGTTTPEEALQAFAQFERMADGTANDQAALKLMREELVPAVKAAQAKGGKGATNGKGK</sequence>
<gene>
    <name evidence="3" type="ORF">QLQ15_11700</name>
</gene>
<evidence type="ECO:0000313" key="3">
    <source>
        <dbReference type="EMBL" id="MDI9239568.1"/>
    </source>
</evidence>
<feature type="chain" id="PRO_5045761678" evidence="1">
    <location>
        <begin position="25"/>
        <end position="517"/>
    </location>
</feature>